<organism evidence="1 2">
    <name type="scientific">Ancylostoma ceylanicum</name>
    <dbReference type="NCBI Taxonomy" id="53326"/>
    <lineage>
        <taxon>Eukaryota</taxon>
        <taxon>Metazoa</taxon>
        <taxon>Ecdysozoa</taxon>
        <taxon>Nematoda</taxon>
        <taxon>Chromadorea</taxon>
        <taxon>Rhabditida</taxon>
        <taxon>Rhabditina</taxon>
        <taxon>Rhabditomorpha</taxon>
        <taxon>Strongyloidea</taxon>
        <taxon>Ancylostomatidae</taxon>
        <taxon>Ancylostomatinae</taxon>
        <taxon>Ancylostoma</taxon>
    </lineage>
</organism>
<protein>
    <submittedName>
        <fullName evidence="1">Uncharacterized protein</fullName>
    </submittedName>
</protein>
<name>A0A016WIA5_9BILA</name>
<dbReference type="EMBL" id="JARK01000261">
    <property type="protein sequence ID" value="EYC39356.1"/>
    <property type="molecule type" value="Genomic_DNA"/>
</dbReference>
<gene>
    <name evidence="1" type="primary">Acey_s0661.g1281</name>
    <name evidence="1" type="ORF">Y032_0661g1281</name>
</gene>
<evidence type="ECO:0000313" key="2">
    <source>
        <dbReference type="Proteomes" id="UP000024635"/>
    </source>
</evidence>
<dbReference type="AlphaFoldDB" id="A0A016WIA5"/>
<proteinExistence type="predicted"/>
<sequence length="130" mass="14514">MLNFSKDDRGSNRSSCRAAHARASRLKAAPAEIFMFEISLNFEVIRDDELIGDEEIAHSSSSEDSNNRRVTRSLRSAHHDLTSEDRASKGIIQCHQYFIIACSFFSPYSDVADGNAFEQSSVGFGFMLNV</sequence>
<evidence type="ECO:0000313" key="1">
    <source>
        <dbReference type="EMBL" id="EYC39356.1"/>
    </source>
</evidence>
<dbReference type="Proteomes" id="UP000024635">
    <property type="component" value="Unassembled WGS sequence"/>
</dbReference>
<reference evidence="2" key="1">
    <citation type="journal article" date="2015" name="Nat. Genet.">
        <title>The genome and transcriptome of the zoonotic hookworm Ancylostoma ceylanicum identify infection-specific gene families.</title>
        <authorList>
            <person name="Schwarz E.M."/>
            <person name="Hu Y."/>
            <person name="Antoshechkin I."/>
            <person name="Miller M.M."/>
            <person name="Sternberg P.W."/>
            <person name="Aroian R.V."/>
        </authorList>
    </citation>
    <scope>NUCLEOTIDE SEQUENCE</scope>
    <source>
        <strain evidence="2">HY135</strain>
    </source>
</reference>
<accession>A0A016WIA5</accession>
<keyword evidence="2" id="KW-1185">Reference proteome</keyword>
<comment type="caution">
    <text evidence="1">The sequence shown here is derived from an EMBL/GenBank/DDBJ whole genome shotgun (WGS) entry which is preliminary data.</text>
</comment>